<accession>A0ABT8EHN1</accession>
<feature type="domain" description="NADPH-dependent FMN reductase-like" evidence="1">
    <location>
        <begin position="55"/>
        <end position="121"/>
    </location>
</feature>
<reference evidence="2" key="1">
    <citation type="submission" date="2021-11" db="EMBL/GenBank/DDBJ databases">
        <title>Draft genome sequence of Alcaligenes endophyticus type strain CCUG 75668T.</title>
        <authorList>
            <person name="Salva-Serra F."/>
            <person name="Duran R.E."/>
            <person name="Seeger M."/>
            <person name="Moore E.R.B."/>
            <person name="Jaen-Luchoro D."/>
        </authorList>
    </citation>
    <scope>NUCLEOTIDE SEQUENCE</scope>
    <source>
        <strain evidence="2">CCUG 75668</strain>
    </source>
</reference>
<dbReference type="Gene3D" id="3.40.50.360">
    <property type="match status" value="1"/>
</dbReference>
<dbReference type="Pfam" id="PF03358">
    <property type="entry name" value="FMN_red"/>
    <property type="match status" value="1"/>
</dbReference>
<proteinExistence type="predicted"/>
<dbReference type="InterPro" id="IPR029039">
    <property type="entry name" value="Flavoprotein-like_sf"/>
</dbReference>
<name>A0ABT8EHN1_9BURK</name>
<dbReference type="SUPFAM" id="SSF52218">
    <property type="entry name" value="Flavoproteins"/>
    <property type="match status" value="1"/>
</dbReference>
<evidence type="ECO:0000313" key="2">
    <source>
        <dbReference type="EMBL" id="MDN4120801.1"/>
    </source>
</evidence>
<organism evidence="2 3">
    <name type="scientific">Alcaligenes endophyticus</name>
    <dbReference type="NCBI Taxonomy" id="1929088"/>
    <lineage>
        <taxon>Bacteria</taxon>
        <taxon>Pseudomonadati</taxon>
        <taxon>Pseudomonadota</taxon>
        <taxon>Betaproteobacteria</taxon>
        <taxon>Burkholderiales</taxon>
        <taxon>Alcaligenaceae</taxon>
        <taxon>Alcaligenes</taxon>
    </lineage>
</organism>
<sequence>MPPARQLLIIWHSRTGAAQQLANAALNGARQAIVQLEAQAYLRVSMLACTHVQAEDLLQSDAYLFCAPENLGSLTGAMKECLDLHYYALLEQVNGRPYGAIISAGSDGTGALRQLQRICTGWRLQLAYPGLIMTLDAQTPEAIWAAKTISPQQSQQAYELGANLCALLH</sequence>
<dbReference type="InterPro" id="IPR005025">
    <property type="entry name" value="FMN_Rdtase-like_dom"/>
</dbReference>
<dbReference type="EMBL" id="JAJHNU010000001">
    <property type="protein sequence ID" value="MDN4120801.1"/>
    <property type="molecule type" value="Genomic_DNA"/>
</dbReference>
<protein>
    <submittedName>
        <fullName evidence="2">NAD(P)H-dependent oxidoreductase</fullName>
    </submittedName>
</protein>
<evidence type="ECO:0000259" key="1">
    <source>
        <dbReference type="Pfam" id="PF03358"/>
    </source>
</evidence>
<comment type="caution">
    <text evidence="2">The sequence shown here is derived from an EMBL/GenBank/DDBJ whole genome shotgun (WGS) entry which is preliminary data.</text>
</comment>
<evidence type="ECO:0000313" key="3">
    <source>
        <dbReference type="Proteomes" id="UP001168613"/>
    </source>
</evidence>
<keyword evidence="3" id="KW-1185">Reference proteome</keyword>
<dbReference type="RefSeq" id="WP_266124510.1">
    <property type="nucleotide sequence ID" value="NZ_JAJHNU010000001.1"/>
</dbReference>
<gene>
    <name evidence="2" type="ORF">LMS43_05845</name>
</gene>
<dbReference type="Proteomes" id="UP001168613">
    <property type="component" value="Unassembled WGS sequence"/>
</dbReference>